<dbReference type="OrthoDB" id="368713at2157"/>
<accession>A0A8J8GKT3</accession>
<evidence type="ECO:0000313" key="2">
    <source>
        <dbReference type="EMBL" id="NUB90142.1"/>
    </source>
</evidence>
<reference evidence="2" key="1">
    <citation type="submission" date="2020-06" db="EMBL/GenBank/DDBJ databases">
        <title>Haloterrigena sp. nov., an extremely halophilic archaeon isolated from a saline sediment.</title>
        <authorList>
            <person name="Liu B.-B."/>
        </authorList>
    </citation>
    <scope>NUCLEOTIDE SEQUENCE</scope>
    <source>
        <strain evidence="2">SYSU A121-1</strain>
    </source>
</reference>
<dbReference type="RefSeq" id="WP_174701295.1">
    <property type="nucleotide sequence ID" value="NZ_JABURA010000001.1"/>
</dbReference>
<dbReference type="AlphaFoldDB" id="A0A8J8GKT3"/>
<proteinExistence type="predicted"/>
<sequence length="233" mass="27471">MSNDHTIRSRSGGVIRRRSTKNSIRRRTEPERRGGRLDRLEITAGKLQYPIMPPHELVERHVDSLGESVSAVRDASVEDLDPFDRHALRADFLLDEIPSETVESDTINRYERLSTETQSVLDTAEYREKARSELRTRIDHFPKTVCYFHELDPVPNEVELAVNRRDAIEMYLDKLADYYDLSEQQIRIDTLDDVFRCRYEMYIDDVQEYVVELPYYPDSYWWRHPSAVAAELE</sequence>
<comment type="caution">
    <text evidence="2">The sequence shown here is derived from an EMBL/GenBank/DDBJ whole genome shotgun (WGS) entry which is preliminary data.</text>
</comment>
<gene>
    <name evidence="2" type="ORF">HT576_03715</name>
</gene>
<dbReference type="Proteomes" id="UP000728647">
    <property type="component" value="Unassembled WGS sequence"/>
</dbReference>
<name>A0A8J8GKT3_9EURY</name>
<evidence type="ECO:0000256" key="1">
    <source>
        <dbReference type="SAM" id="MobiDB-lite"/>
    </source>
</evidence>
<evidence type="ECO:0000313" key="3">
    <source>
        <dbReference type="Proteomes" id="UP000728647"/>
    </source>
</evidence>
<feature type="compositionally biased region" description="Basic and acidic residues" evidence="1">
    <location>
        <begin position="26"/>
        <end position="35"/>
    </location>
</feature>
<feature type="compositionally biased region" description="Basic residues" evidence="1">
    <location>
        <begin position="15"/>
        <end position="25"/>
    </location>
</feature>
<dbReference type="EMBL" id="JABURA010000001">
    <property type="protein sequence ID" value="NUB90142.1"/>
    <property type="molecule type" value="Genomic_DNA"/>
</dbReference>
<feature type="region of interest" description="Disordered" evidence="1">
    <location>
        <begin position="1"/>
        <end position="35"/>
    </location>
</feature>
<organism evidence="2 3">
    <name type="scientific">Haloterrigena gelatinilytica</name>
    <dbReference type="NCBI Taxonomy" id="2741724"/>
    <lineage>
        <taxon>Archaea</taxon>
        <taxon>Methanobacteriati</taxon>
        <taxon>Methanobacteriota</taxon>
        <taxon>Stenosarchaea group</taxon>
        <taxon>Halobacteria</taxon>
        <taxon>Halobacteriales</taxon>
        <taxon>Natrialbaceae</taxon>
        <taxon>Haloterrigena</taxon>
    </lineage>
</organism>
<protein>
    <submittedName>
        <fullName evidence="2">Uncharacterized protein</fullName>
    </submittedName>
</protein>